<evidence type="ECO:0000313" key="1">
    <source>
        <dbReference type="EMBL" id="EOY31601.1"/>
    </source>
</evidence>
<sequence length="300" mass="35463">MLGMLRGSQIEIKLKVTGVKSIRKQMEVKLEEIPLHVWHENGFKAIGDMWGRFINAEKDTMESWRLDQALICVKVKSLKHITTNTHLKVNGRDYFIRATIVDVVKSEPRVRVSNFGEGTSDSKLESRWSEEGWCEDWVEFDGCTPIEENCRRTVARIKKEECLQSLLTRLDNNGYFSEKWECDRIGLVDLEVKNQALLNKWIWRYKKKRDSLWREVLVQKTSCDPNELLPNMMKKSGKITKFSSWEEGIWVWNVQIRRQLLDYEVEQWEQFEGSLKEFHLSKDFKDEMSLSCEDLAISFR</sequence>
<evidence type="ECO:0008006" key="3">
    <source>
        <dbReference type="Google" id="ProtNLM"/>
    </source>
</evidence>
<dbReference type="Proteomes" id="UP000026915">
    <property type="component" value="Chromosome 9"/>
</dbReference>
<keyword evidence="2" id="KW-1185">Reference proteome</keyword>
<organism evidence="1 2">
    <name type="scientific">Theobroma cacao</name>
    <name type="common">Cacao</name>
    <name type="synonym">Cocoa</name>
    <dbReference type="NCBI Taxonomy" id="3641"/>
    <lineage>
        <taxon>Eukaryota</taxon>
        <taxon>Viridiplantae</taxon>
        <taxon>Streptophyta</taxon>
        <taxon>Embryophyta</taxon>
        <taxon>Tracheophyta</taxon>
        <taxon>Spermatophyta</taxon>
        <taxon>Magnoliopsida</taxon>
        <taxon>eudicotyledons</taxon>
        <taxon>Gunneridae</taxon>
        <taxon>Pentapetalae</taxon>
        <taxon>rosids</taxon>
        <taxon>malvids</taxon>
        <taxon>Malvales</taxon>
        <taxon>Malvaceae</taxon>
        <taxon>Byttnerioideae</taxon>
        <taxon>Theobroma</taxon>
    </lineage>
</organism>
<reference evidence="1 2" key="1">
    <citation type="journal article" date="2013" name="Genome Biol.">
        <title>The genome sequence of the most widely cultivated cacao type and its use to identify candidate genes regulating pod color.</title>
        <authorList>
            <person name="Motamayor J.C."/>
            <person name="Mockaitis K."/>
            <person name="Schmutz J."/>
            <person name="Haiminen N."/>
            <person name="Iii D.L."/>
            <person name="Cornejo O."/>
            <person name="Findley S.D."/>
            <person name="Zheng P."/>
            <person name="Utro F."/>
            <person name="Royaert S."/>
            <person name="Saski C."/>
            <person name="Jenkins J."/>
            <person name="Podicheti R."/>
            <person name="Zhao M."/>
            <person name="Scheffler B.E."/>
            <person name="Stack J.C."/>
            <person name="Feltus F.A."/>
            <person name="Mustiga G.M."/>
            <person name="Amores F."/>
            <person name="Phillips W."/>
            <person name="Marelli J.P."/>
            <person name="May G.D."/>
            <person name="Shapiro H."/>
            <person name="Ma J."/>
            <person name="Bustamante C.D."/>
            <person name="Schnell R.J."/>
            <person name="Main D."/>
            <person name="Gilbert D."/>
            <person name="Parida L."/>
            <person name="Kuhn D.N."/>
        </authorList>
    </citation>
    <scope>NUCLEOTIDE SEQUENCE [LARGE SCALE GENOMIC DNA]</scope>
    <source>
        <strain evidence="2">cv. Matina 1-6</strain>
    </source>
</reference>
<dbReference type="Gramene" id="EOY31601">
    <property type="protein sequence ID" value="EOY31601"/>
    <property type="gene ID" value="TCM_038568"/>
</dbReference>
<name>A0A061GPZ7_THECC</name>
<protein>
    <recommendedName>
        <fullName evidence="3">DUF4283 domain-containing protein</fullName>
    </recommendedName>
</protein>
<dbReference type="HOGENOM" id="CLU_928775_0_0_1"/>
<dbReference type="EMBL" id="CM001887">
    <property type="protein sequence ID" value="EOY31601.1"/>
    <property type="molecule type" value="Genomic_DNA"/>
</dbReference>
<proteinExistence type="predicted"/>
<evidence type="ECO:0000313" key="2">
    <source>
        <dbReference type="Proteomes" id="UP000026915"/>
    </source>
</evidence>
<dbReference type="InParanoid" id="A0A061GPZ7"/>
<dbReference type="AlphaFoldDB" id="A0A061GPZ7"/>
<gene>
    <name evidence="1" type="ORF">TCM_038568</name>
</gene>
<accession>A0A061GPZ7</accession>